<reference evidence="1" key="1">
    <citation type="submission" date="2022-09" db="EMBL/GenBank/DDBJ databases">
        <title>A Global Phylogenomic Analysis of the Shiitake Genus Lentinula.</title>
        <authorList>
            <consortium name="DOE Joint Genome Institute"/>
            <person name="Sierra-Patev S."/>
            <person name="Min B."/>
            <person name="Naranjo-Ortiz M."/>
            <person name="Looney B."/>
            <person name="Konkel Z."/>
            <person name="Slot J.C."/>
            <person name="Sakamoto Y."/>
            <person name="Steenwyk J.L."/>
            <person name="Rokas A."/>
            <person name="Carro J."/>
            <person name="Camarero S."/>
            <person name="Ferreira P."/>
            <person name="Molpeceres G."/>
            <person name="Ruiz-Duenas F.J."/>
            <person name="Serrano A."/>
            <person name="Henrissat B."/>
            <person name="Drula E."/>
            <person name="Hughes K.W."/>
            <person name="Mata J.L."/>
            <person name="Ishikawa N.K."/>
            <person name="Vargas-Isla R."/>
            <person name="Ushijima S."/>
            <person name="Smith C.A."/>
            <person name="Ahrendt S."/>
            <person name="Andreopoulos W."/>
            <person name="He G."/>
            <person name="Labutti K."/>
            <person name="Lipzen A."/>
            <person name="Ng V."/>
            <person name="Riley R."/>
            <person name="Sandor L."/>
            <person name="Barry K."/>
            <person name="Martinez A.T."/>
            <person name="Xiao Y."/>
            <person name="Gibbons J.G."/>
            <person name="Terashima K."/>
            <person name="Grigoriev I.V."/>
            <person name="Hibbett D.S."/>
        </authorList>
    </citation>
    <scope>NUCLEOTIDE SEQUENCE</scope>
    <source>
        <strain evidence="1">TMI1499</strain>
    </source>
</reference>
<organism evidence="1 2">
    <name type="scientific">Lentinula aff. lateritia</name>
    <dbReference type="NCBI Taxonomy" id="2804960"/>
    <lineage>
        <taxon>Eukaryota</taxon>
        <taxon>Fungi</taxon>
        <taxon>Dikarya</taxon>
        <taxon>Basidiomycota</taxon>
        <taxon>Agaricomycotina</taxon>
        <taxon>Agaricomycetes</taxon>
        <taxon>Agaricomycetidae</taxon>
        <taxon>Agaricales</taxon>
        <taxon>Marasmiineae</taxon>
        <taxon>Omphalotaceae</taxon>
        <taxon>Lentinula</taxon>
    </lineage>
</organism>
<evidence type="ECO:0000313" key="2">
    <source>
        <dbReference type="Proteomes" id="UP001163835"/>
    </source>
</evidence>
<sequence>MPPLIQQKFRLDADPTCIPTFDHGLLQQVYVELPCDRYGQQIPLKQFWRLRKPGGLKWEYYCPCTPPADTPGIPARCYEVKKESSRYFGRVYLGCGKTRQRCQWKVRLDLVFSAVAARTPALPNEQEFPDSETFDDAFNNEFAQLMDELRIAGNETTPLPPPSTGIPGSEAGENFNKLFGDLSLSEDELQFLQGHPTLPQVTEEEMAQILSELTLNEGAASSTQANPANMVWNEEEEEWQLPTPIYEEMLAFFAGQDDVRVSLDGSIHFNPEWAAKRDTSEGQSTTAIHDDSSDETSGDMTLVEISPELWGDDMTVDTDITAVKGASQQSKAQLMMYLDLTGEDFPRKGKQKLASLPPDHEMFVDLTQLTCPMLSSKVKVSKENAMGMKGWQLYWGELGKVPTGRGTAYIRLGKAIAIRKIGKARMVAGRDRLGPQADSLQKGRSQRPRYPRQLCSVLQDIKSATSCGVFALGTASRDHFFRHSKTCRKWRSFRGATKENWNWNGDVGLVHFELNCDHHPKPVVSPRTQRQLLPGNCFPVSRSHTLKGIKAWNPKAPFDFVELLKRSLSATTATRPSLDNEDEDLAEHTVSEAPEDTPPVLPVTAVSTHLTPALPNPTSTPSAPIPPQAAAPEGQDAPAPLPPGGPRKRKAKLACKRAKKRKLEKETQRLAGASKVARSQVLSHGVAVE</sequence>
<dbReference type="EMBL" id="MU795579">
    <property type="protein sequence ID" value="KAJ3805535.1"/>
    <property type="molecule type" value="Genomic_DNA"/>
</dbReference>
<keyword evidence="2" id="KW-1185">Reference proteome</keyword>
<gene>
    <name evidence="1" type="ORF">F5876DRAFT_69708</name>
</gene>
<comment type="caution">
    <text evidence="1">The sequence shown here is derived from an EMBL/GenBank/DDBJ whole genome shotgun (WGS) entry which is preliminary data.</text>
</comment>
<proteinExistence type="predicted"/>
<protein>
    <submittedName>
        <fullName evidence="1">Uncharacterized protein</fullName>
    </submittedName>
</protein>
<accession>A0ACC1TLC7</accession>
<evidence type="ECO:0000313" key="1">
    <source>
        <dbReference type="EMBL" id="KAJ3805535.1"/>
    </source>
</evidence>
<name>A0ACC1TLC7_9AGAR</name>
<dbReference type="Proteomes" id="UP001163835">
    <property type="component" value="Unassembled WGS sequence"/>
</dbReference>
<feature type="non-terminal residue" evidence="1">
    <location>
        <position position="689"/>
    </location>
</feature>